<organism evidence="3 4">
    <name type="scientific">Ophiocordyceps australis</name>
    <dbReference type="NCBI Taxonomy" id="1399860"/>
    <lineage>
        <taxon>Eukaryota</taxon>
        <taxon>Fungi</taxon>
        <taxon>Dikarya</taxon>
        <taxon>Ascomycota</taxon>
        <taxon>Pezizomycotina</taxon>
        <taxon>Sordariomycetes</taxon>
        <taxon>Hypocreomycetidae</taxon>
        <taxon>Hypocreales</taxon>
        <taxon>Ophiocordycipitaceae</taxon>
        <taxon>Ophiocordyceps</taxon>
    </lineage>
</organism>
<keyword evidence="4" id="KW-1185">Reference proteome</keyword>
<dbReference type="AlphaFoldDB" id="A0A2C5YHZ0"/>
<sequence length="266" mass="28183">MAPDDAPPPLTFDTLDAQDERRDAMALVADSIAQQRQVASLAIIFHPVCLASLVAASALVWRRNSDVGTSLTAVCGLVMAYLAAVRLVTSRFIGLAEGFRWQSFLSAPETDSGTNQDIVIAARFGDELIGTLVLRLLPPPTLHDAASAASQQTMSPKPPASDKTANPTLEGGSGLIRAWTTKLRYRNRGIGADLLRFAVAATRSVCGDSAPVSFASDHANSALPLPAMFTRPFVTRNQKAASALDHALGDYHDGLRSFKQASAPAT</sequence>
<name>A0A2C5YHZ0_9HYPO</name>
<keyword evidence="2" id="KW-1133">Transmembrane helix</keyword>
<reference evidence="3 4" key="1">
    <citation type="submission" date="2017-06" db="EMBL/GenBank/DDBJ databases">
        <title>Ant-infecting Ophiocordyceps genomes reveal a high diversity of potential behavioral manipulation genes and a possible major role for enterotoxins.</title>
        <authorList>
            <person name="De Bekker C."/>
            <person name="Evans H.C."/>
            <person name="Brachmann A."/>
            <person name="Hughes D.P."/>
        </authorList>
    </citation>
    <scope>NUCLEOTIDE SEQUENCE [LARGE SCALE GENOMIC DNA]</scope>
    <source>
        <strain evidence="3 4">Map64</strain>
    </source>
</reference>
<evidence type="ECO:0000256" key="2">
    <source>
        <dbReference type="SAM" id="Phobius"/>
    </source>
</evidence>
<feature type="transmembrane region" description="Helical" evidence="2">
    <location>
        <begin position="41"/>
        <end position="61"/>
    </location>
</feature>
<feature type="region of interest" description="Disordered" evidence="1">
    <location>
        <begin position="145"/>
        <end position="169"/>
    </location>
</feature>
<keyword evidence="2" id="KW-0472">Membrane</keyword>
<evidence type="ECO:0000256" key="1">
    <source>
        <dbReference type="SAM" id="MobiDB-lite"/>
    </source>
</evidence>
<evidence type="ECO:0000313" key="3">
    <source>
        <dbReference type="EMBL" id="PHH67326.1"/>
    </source>
</evidence>
<dbReference type="Proteomes" id="UP000226192">
    <property type="component" value="Unassembled WGS sequence"/>
</dbReference>
<gene>
    <name evidence="3" type="ORF">CDD81_90</name>
</gene>
<evidence type="ECO:0000313" key="4">
    <source>
        <dbReference type="Proteomes" id="UP000226192"/>
    </source>
</evidence>
<comment type="caution">
    <text evidence="3">The sequence shown here is derived from an EMBL/GenBank/DDBJ whole genome shotgun (WGS) entry which is preliminary data.</text>
</comment>
<dbReference type="EMBL" id="NJET01000001">
    <property type="protein sequence ID" value="PHH67326.1"/>
    <property type="molecule type" value="Genomic_DNA"/>
</dbReference>
<proteinExistence type="predicted"/>
<dbReference type="OrthoDB" id="5343688at2759"/>
<keyword evidence="2" id="KW-0812">Transmembrane</keyword>
<feature type="transmembrane region" description="Helical" evidence="2">
    <location>
        <begin position="67"/>
        <end position="88"/>
    </location>
</feature>
<accession>A0A2C5YHZ0</accession>
<protein>
    <submittedName>
        <fullName evidence="3">Uncharacterized protein</fullName>
    </submittedName>
</protein>